<sequence length="322" mass="34739">MSLSPATRARVRARIALSHALTITPMGAVIAVRNRNLAASGATRRLWGPLAGVLRHRPLTPLEEIALPDRPDVRLTVVRSRLVQLLFWYGATGYEGAETHWWRVLCAQAGRILEVGANIGYYTVQGANAAPGTPYTTVEANPEAAAIVSRNVELNGLGNVQVVQAAVVGDGAPATMQLALPDQEQYAAPTGAYLSEGAEGINDRPAGTTVTVPTRPMSELVEGVDLLKLDIEGYEATVLESVRPWLLAQRPTIVIEVLKNVPRLRKLICELRGAGYEVRAIGDTSLHAITDEQLNADVPLPRFGSRDVILVPSERLHTLTPH</sequence>
<feature type="domain" description="Methyltransferase FkbM" evidence="1">
    <location>
        <begin position="114"/>
        <end position="277"/>
    </location>
</feature>
<gene>
    <name evidence="2" type="ORF">J4709_31640</name>
</gene>
<dbReference type="PANTHER" id="PTHR34203">
    <property type="entry name" value="METHYLTRANSFERASE, FKBM FAMILY PROTEIN"/>
    <property type="match status" value="1"/>
</dbReference>
<dbReference type="Gene3D" id="3.40.50.150">
    <property type="entry name" value="Vaccinia Virus protein VP39"/>
    <property type="match status" value="1"/>
</dbReference>
<dbReference type="Proteomes" id="UP000680206">
    <property type="component" value="Unassembled WGS sequence"/>
</dbReference>
<dbReference type="SUPFAM" id="SSF53335">
    <property type="entry name" value="S-adenosyl-L-methionine-dependent methyltransferases"/>
    <property type="match status" value="1"/>
</dbReference>
<dbReference type="GO" id="GO:0032259">
    <property type="term" value="P:methylation"/>
    <property type="evidence" value="ECO:0007669"/>
    <property type="project" value="UniProtKB-KW"/>
</dbReference>
<evidence type="ECO:0000313" key="3">
    <source>
        <dbReference type="Proteomes" id="UP000680206"/>
    </source>
</evidence>
<dbReference type="EMBL" id="JAGEPF010000020">
    <property type="protein sequence ID" value="MBO2462136.1"/>
    <property type="molecule type" value="Genomic_DNA"/>
</dbReference>
<evidence type="ECO:0000313" key="2">
    <source>
        <dbReference type="EMBL" id="MBO2462136.1"/>
    </source>
</evidence>
<evidence type="ECO:0000259" key="1">
    <source>
        <dbReference type="Pfam" id="PF05050"/>
    </source>
</evidence>
<dbReference type="InterPro" id="IPR052514">
    <property type="entry name" value="SAM-dependent_MTase"/>
</dbReference>
<dbReference type="InterPro" id="IPR029063">
    <property type="entry name" value="SAM-dependent_MTases_sf"/>
</dbReference>
<dbReference type="Pfam" id="PF05050">
    <property type="entry name" value="Methyltransf_21"/>
    <property type="match status" value="1"/>
</dbReference>
<organism evidence="2 3">
    <name type="scientific">Actinomadura violacea</name>
    <dbReference type="NCBI Taxonomy" id="2819934"/>
    <lineage>
        <taxon>Bacteria</taxon>
        <taxon>Bacillati</taxon>
        <taxon>Actinomycetota</taxon>
        <taxon>Actinomycetes</taxon>
        <taxon>Streptosporangiales</taxon>
        <taxon>Thermomonosporaceae</taxon>
        <taxon>Actinomadura</taxon>
    </lineage>
</organism>
<dbReference type="NCBIfam" id="TIGR01444">
    <property type="entry name" value="fkbM_fam"/>
    <property type="match status" value="1"/>
</dbReference>
<dbReference type="GO" id="GO:0008168">
    <property type="term" value="F:methyltransferase activity"/>
    <property type="evidence" value="ECO:0007669"/>
    <property type="project" value="UniProtKB-KW"/>
</dbReference>
<dbReference type="PANTHER" id="PTHR34203:SF15">
    <property type="entry name" value="SLL1173 PROTEIN"/>
    <property type="match status" value="1"/>
</dbReference>
<protein>
    <submittedName>
        <fullName evidence="2">FkbM family methyltransferase</fullName>
    </submittedName>
</protein>
<keyword evidence="2" id="KW-0489">Methyltransferase</keyword>
<keyword evidence="2" id="KW-0808">Transferase</keyword>
<dbReference type="InterPro" id="IPR006342">
    <property type="entry name" value="FkbM_mtfrase"/>
</dbReference>
<dbReference type="RefSeq" id="WP_208246117.1">
    <property type="nucleotide sequence ID" value="NZ_JAGEPF010000020.1"/>
</dbReference>
<comment type="caution">
    <text evidence="2">The sequence shown here is derived from an EMBL/GenBank/DDBJ whole genome shotgun (WGS) entry which is preliminary data.</text>
</comment>
<name>A0ABS3RZE7_9ACTN</name>
<reference evidence="2 3" key="1">
    <citation type="submission" date="2021-03" db="EMBL/GenBank/DDBJ databases">
        <title>Actinomadura violae sp. nov., isolated from lichen in Thailand.</title>
        <authorList>
            <person name="Kanchanasin P."/>
            <person name="Saeng-In P."/>
            <person name="Phongsopitanun W."/>
            <person name="Yuki M."/>
            <person name="Kudo T."/>
            <person name="Ohkuma M."/>
            <person name="Tanasupawat S."/>
        </authorList>
    </citation>
    <scope>NUCLEOTIDE SEQUENCE [LARGE SCALE GENOMIC DNA]</scope>
    <source>
        <strain evidence="2 3">LCR2-06</strain>
    </source>
</reference>
<accession>A0ABS3RZE7</accession>
<proteinExistence type="predicted"/>
<keyword evidence="3" id="KW-1185">Reference proteome</keyword>